<feature type="region of interest" description="Disordered" evidence="9">
    <location>
        <begin position="1"/>
        <end position="27"/>
    </location>
</feature>
<dbReference type="SMART" id="SM00248">
    <property type="entry name" value="ANK"/>
    <property type="match status" value="16"/>
</dbReference>
<feature type="transmembrane region" description="Helical" evidence="10">
    <location>
        <begin position="2465"/>
        <end position="2490"/>
    </location>
</feature>
<keyword evidence="14" id="KW-1185">Reference proteome</keyword>
<dbReference type="PROSITE" id="PS50088">
    <property type="entry name" value="ANK_REPEAT"/>
    <property type="match status" value="7"/>
</dbReference>
<dbReference type="CDD" id="cd00038">
    <property type="entry name" value="CAP_ED"/>
    <property type="match status" value="2"/>
</dbReference>
<feature type="domain" description="Cyclic nucleotide-binding" evidence="11">
    <location>
        <begin position="2573"/>
        <end position="2695"/>
    </location>
</feature>
<evidence type="ECO:0000256" key="1">
    <source>
        <dbReference type="ARBA" id="ARBA00004141"/>
    </source>
</evidence>
<feature type="compositionally biased region" description="Low complexity" evidence="9">
    <location>
        <begin position="2741"/>
        <end position="2773"/>
    </location>
</feature>
<feature type="compositionally biased region" description="Acidic residues" evidence="9">
    <location>
        <begin position="1"/>
        <end position="11"/>
    </location>
</feature>
<dbReference type="SUPFAM" id="SSF51206">
    <property type="entry name" value="cAMP-binding domain-like"/>
    <property type="match status" value="2"/>
</dbReference>
<feature type="region of interest" description="Disordered" evidence="9">
    <location>
        <begin position="1651"/>
        <end position="1701"/>
    </location>
</feature>
<evidence type="ECO:0000256" key="2">
    <source>
        <dbReference type="ARBA" id="ARBA00007929"/>
    </source>
</evidence>
<sequence>MEGGEEEEEDESSRGVGARSTVDDFGDEDGLKIVEFLTAFENQEPSVEEQLLSASRSDSQHRALVVEDGLAVPREEVKNKSTAEEEEEETREVEETAAPPSKRPRFGAAKVAPQEIDEYLGDHGSLLFRQNDESAAGAKNDEATAFFRRAKRRGREILGMVGQVVGGAFFKILHPRAMLHPEQKRILVKNPAQRISRRRHLEHAGFAHVRFDLKLRYEEEVSSWWEKPIDHEGDFGRAWFNARVALQIYSVFRFPYRLAFGPSLKGSVPLRHAVGGGSFVLREVADYYSDLLPDLFFLADIWVNMFSTFIPLDSDEVVTDAAEIRKRYARREKILKTSIPSLWLDMAAILPLHVAWNIPGVPELAIQIASVPRLARVVKLFEWFGEIEFDAHVDFRVVALCKFLLMMFGMAHWVGCLWWLFARLRNFDETTWVAKFNFAFNRHADDSTSRVSRYDVPGDSWRNYQHALYWGFNSMTAFGYSDVIPDNGPECVFATTLCLVQLMYNAYILGTLFRCALKRDEKSETYHKTMKYIENYADARRLPSELVARMKRYIQFVASRETASHEHVLQRMPPTLIAKIAKWQHRKLLESTKIFKGVPEQYLTLLLVKLRSRYLQRGDILFKYGDMAHELCFIQSGIIEEFEDDARRRPIRSVSEGILGELAFFMGISQPCCVSASTQTDVVLQSISSEDYEDLLASYAEGHSITTENIMAEFNLSRKDDDAAAADAKKKDTTTTTATTTANDPGASGGDDHRERVRLSLAATLKRRQDDALSVAVDAASEGDLETIRRIVQQGLDVNTGDYDGRTMLHLAAAEGNVKVARLLIDEGADVACFPEDDHELLTSQGFMSLSQLEACDNPLLLDFATYDPRTEHLLYEKPLHLVVNPPAENRKLVAFSLDGDPSISLCVTQDHDMFVRLGDADLFAKIPAADLLLLPPPPPTTTTTTDSNAVVTMLGYAREGVSFPSESPSSSSSSSSSKIDDLLQRLGLSTDQQRAAFLRLSGFWLFDCGGGDSLDNMDDDDVVSFKAHDDRSDHFLSENLKEVGVEHRRRRHKDATRRRRRRPDCSSSTYEVLDPRWSKKCFERDLLWDVVARLGKDDARHVLCRSVAAAASDDDNGKRRSFFSTRCPRLRDEIVQLALHAGYAASFEQREASWRVDLSDDRAFAEPKLRRGTLDIAPATSFSSIVGLRRRKRTWCARMPRGFVVVRRVATDASTGRVVRASRATIQGNCVDRWKQSPLHDAIQNDHQQVAQLLATHGADLVYDDPAGVLCNLVASEDFDGLKNNITFGAPPNAADYDGRTALHLAAFEGNSNFISWLIQSKANVNVMDRWGNTPLVDAVKNLHELPAKILFESGASLTHDYACSLLCDAALRGDAPFLQLLHECGTHVQDCDYDQRTALHLAAAEGQLVSVDFLIFAKADVTFEDRWGNSPIDDAIRCGHLEVARLLQGVGGKPKVSLTESQEANLKAVELTVVREQIRTKVDAQQKTRRLKPHIRDLVKLVQRELATADVQFARKIEKLEKLSANAMHKGGHEAMVASNNATPDEAFSMPELMLDDADNAARQAGKLQAESDCSDDDVAVGGGGGNYVPKGFAMRRFLGLDDLDKDDGKPPPPFTSVCGEDEDEFFASDGGGGDDDVVVGAAAATATATATAAGPSSSIKEQKPKSSSSSAAAAAGRRLSDADDEERRRRRFSEGSHCSGGGGLVVVVERDEEKCGPASRVRESLDTRPFAGKQEEEEAGLHPLVVLERNTIANSGRTGVDAKALAAQQSQKFTSFNQIILLFPTIEKGFELLRSRFEERKVKAISKDQMIPFLREDLEMADVTTKEVGDLFLTMEGEGAAGGGPAESLDFLQLVLAPTFPKLVERTSEDARREGREKIYCDSLKASFSIINAAFELLDTTGKGQISIQELKNAVGGELKFGDELVTLFARQLVIRRLDFMVSLLRWLSIIDEDELDTLDDAECEAAGVIRRTMAAGGGGPPESGEPKPSSNDKKNRGSSLVDAAAARGGTNGILQQRRANSSSGREDDIASRGLALVARRVGNAAAAAKTAAPASGGATTYGSSSSSSLANEFGLAVRFASMIARERRSVLAFVEEMWITLRFMMQPRKYRDVEVWLVSTCSKENVVYVFNDIDRDFSGTIDVDEFETFVDRTAKSAIPRYKVYEAFHKLSDDGVITLETFKEMWELCSKKLDGIFFLESSRLFSVARIMIIPGSFYDWALDMLQMVSAVYACATVPYDIAFYETRSLVMRTAVLLPMYLSDGVLWLSISRRFLTAYRNKHQKLVTSLAKIRKHYYKHDLVYDLASALPLDLVLWLAKRPPFRGILWSRLPRLLRVRDVYRYLRARRSELNEIRGELDWLCVTFALCLHLLACFWHYLTSNERSDNYQLRYRGGSAPYDGYGSFQSVAGEGTSAAAAAAASKDSSSGGGVETYFLSLYWVTAVLTAMGAGDLHPATGEERWFTIVLMVLNLSVLAYVLGIVSSLFMSADERLVKLREEIAASNAFIEARNLPKTLEDEIRSLSDFRASSSRLSSGGESDGNDVFRQLSKSLQIEVASHISRGLIEQSRSFKNTGTNFLDQLSTMLGEVTVLPETVLFRRSDQAKTLYLVSSGRVDLFEDDFESSSTFNNNNNNNANHDDATSQNLVSVLPGVAVAPIPFFFNVRHTCSARSYSVASSRLFALDRDSYRRLIKLYPDEEETISHNVLDDEEAGKSSGSSVGGSSVASGSSGKGGGGSSQASGNSSGPDDGASAAGSAVGSAAGGSSSQVIDGGGGGDDAIETIHKAIQKARSKKEKERVAARCAAASEGRLEDLKQIVEQSRTTSVDAGDYDLRTPMHLAASEGHKNVVLWLLENGASVNVRDRFDNTPMHDALRHRHDTIVGILREAGAQLELTEADTAGALCQAAFKNDLVEIRRLVENHADPNCFPVDDHQLLTNRGFLFLDDVLSYQGDDLLFASYDADSAQIIYERPIRVNASTSRTFEMVQFEDSRVFAGNDAPPPPQGTAPRWSLVATPDHDVFARVVVVAGEEDNHHHHQQTSGGGGGGGGLTKRKARELVMQPAADAAAAAAAKTVVTFLSRATRGVVVPEEEEAKALAAAAGRRNNDDFFVFATKFGMVDAPKKKTAFLELYGFWLANGLFEHGANRRRGVLKFYEKKRISDYEFVRSRLVALDVTCWHTFPSNEWCISDPAWTELFLVDDAGMGSRNSASRGAIKAAACGLESTQKQVYQDLREQLRASKSLSRVHIYDPTAPQFLREILGRDAYPRVVGRLVDPRVHYLEQVEQTITAQLAARGLLPPFHSSVPIAVGIAWCNIQLGAFDDDDDDKQLEERVGIIASSLWQPFRAEFNRVFETNFGGGGGGIHAEQELVFDLDAARAALGISSKTTTAVSRDPGSEDQRESSLHRSTENHLDTSSTNLFSVGKKSLFPWVLRLDQFECQSVIRGLFAAAGKEDVEAKLGENVLYIASSARFRDEVVHLCLHAGYSARVVSKSHGCWCWQVAYASELSQNEEPTVRAERDVKLVSYAGRVWCASMPHGFVIVRRVHRNPEDGVITTASVPTIQGNSGDYDHRTALHIAASEGHVDIIKYLLSRHADVNCVDRTGGTPLSDAIRHKRREAQKVLRDAGATVQHDDDAAAELCRLASEGELDELRVLVDNGLDVNLGDYDSRRALHLACCEERLAVVEYLLSRPEIDVNVVDRFGGTPLEDAIREGRHTVALLLQKHGALRAHHPDLKPKYDRIEQVRRERRAAHEKLEVAQEAEHTAVAALADTLRDLVNPLSSQNKQLQEQMQALILNAHPKNWRSRKAIEAGPKLNVEDCCSDVFLGAFRKFMKHEEHAEHMLDCYLACTTFEADPSFEAVEELLTNYVGKGAHREIVTAPKFVVPVQTALEKQGRARRPPPTLLNAIITELETKLGPYLQRFYRSSQFKEVINSKLGRIWRITSLCRIVGDSADDMITNVLANTKKIAAGDAITHIFGERNERVAQLNAAIDNHLDKLTSIKKFVIELSIGHKVLYERSQRRRRILGGVGGDA</sequence>
<dbReference type="SMART" id="SM00100">
    <property type="entry name" value="cNMP"/>
    <property type="match status" value="2"/>
</dbReference>
<dbReference type="GO" id="GO:0005249">
    <property type="term" value="F:voltage-gated potassium channel activity"/>
    <property type="evidence" value="ECO:0007669"/>
    <property type="project" value="InterPro"/>
</dbReference>
<evidence type="ECO:0008006" key="15">
    <source>
        <dbReference type="Google" id="ProtNLM"/>
    </source>
</evidence>
<feature type="transmembrane region" description="Helical" evidence="10">
    <location>
        <begin position="2361"/>
        <end position="2382"/>
    </location>
</feature>
<comment type="subcellular location">
    <subcellularLocation>
        <location evidence="1">Membrane</location>
        <topology evidence="1">Multi-pass membrane protein</topology>
    </subcellularLocation>
</comment>
<feature type="repeat" description="ANK" evidence="8">
    <location>
        <begin position="2835"/>
        <end position="2867"/>
    </location>
</feature>
<organism evidence="13 14">
    <name type="scientific">Chrysophaeum taylorii</name>
    <dbReference type="NCBI Taxonomy" id="2483200"/>
    <lineage>
        <taxon>Eukaryota</taxon>
        <taxon>Sar</taxon>
        <taxon>Stramenopiles</taxon>
        <taxon>Ochrophyta</taxon>
        <taxon>Pelagophyceae</taxon>
        <taxon>Pelagomonadales</taxon>
        <taxon>Pelagomonadaceae</taxon>
        <taxon>Chrysophaeum</taxon>
    </lineage>
</organism>
<comment type="similarity">
    <text evidence="2">Belongs to the potassium channel family. Plant (TC 1.A.1.4) subfamily.</text>
</comment>
<feature type="domain" description="Cyclic nucleotide-binding" evidence="11">
    <location>
        <begin position="594"/>
        <end position="713"/>
    </location>
</feature>
<dbReference type="InterPro" id="IPR044926">
    <property type="entry name" value="RGS_subdomain_2"/>
</dbReference>
<feature type="region of interest" description="Disordered" evidence="9">
    <location>
        <begin position="3035"/>
        <end position="3054"/>
    </location>
</feature>
<keyword evidence="6" id="KW-0406">Ion transport</keyword>
<feature type="repeat" description="ANK" evidence="8">
    <location>
        <begin position="1396"/>
        <end position="1428"/>
    </location>
</feature>
<evidence type="ECO:0000256" key="3">
    <source>
        <dbReference type="ARBA" id="ARBA00022448"/>
    </source>
</evidence>
<dbReference type="InterPro" id="IPR036305">
    <property type="entry name" value="RGS_sf"/>
</dbReference>
<feature type="compositionally biased region" description="Acidic residues" evidence="9">
    <location>
        <begin position="1622"/>
        <end position="1636"/>
    </location>
</feature>
<dbReference type="GO" id="GO:0005509">
    <property type="term" value="F:calcium ion binding"/>
    <property type="evidence" value="ECO:0007669"/>
    <property type="project" value="InterPro"/>
</dbReference>
<dbReference type="InterPro" id="IPR000595">
    <property type="entry name" value="cNMP-bd_dom"/>
</dbReference>
<evidence type="ECO:0000256" key="5">
    <source>
        <dbReference type="ARBA" id="ARBA00022989"/>
    </source>
</evidence>
<feature type="repeat" description="ANK" evidence="8">
    <location>
        <begin position="804"/>
        <end position="831"/>
    </location>
</feature>
<feature type="repeat" description="ANK" evidence="8">
    <location>
        <begin position="1299"/>
        <end position="1331"/>
    </location>
</feature>
<dbReference type="Gene3D" id="1.10.238.180">
    <property type="match status" value="1"/>
</dbReference>
<protein>
    <recommendedName>
        <fullName evidence="15">Calmodulin</fullName>
    </recommendedName>
</protein>
<dbReference type="EMBL" id="JAQMWT010000024">
    <property type="protein sequence ID" value="KAJ8613654.1"/>
    <property type="molecule type" value="Genomic_DNA"/>
</dbReference>
<dbReference type="InterPro" id="IPR005821">
    <property type="entry name" value="Ion_trans_dom"/>
</dbReference>
<gene>
    <name evidence="13" type="ORF">CTAYLR_003139</name>
</gene>
<dbReference type="InterPro" id="IPR002048">
    <property type="entry name" value="EF_hand_dom"/>
</dbReference>
<evidence type="ECO:0000313" key="13">
    <source>
        <dbReference type="EMBL" id="KAJ8613654.1"/>
    </source>
</evidence>
<evidence type="ECO:0000256" key="4">
    <source>
        <dbReference type="ARBA" id="ARBA00022692"/>
    </source>
</evidence>
<feature type="transmembrane region" description="Helical" evidence="10">
    <location>
        <begin position="2436"/>
        <end position="2453"/>
    </location>
</feature>
<dbReference type="PANTHER" id="PTHR45743">
    <property type="entry name" value="POTASSIUM CHANNEL AKT1"/>
    <property type="match status" value="1"/>
</dbReference>
<feature type="region of interest" description="Disordered" evidence="9">
    <location>
        <begin position="1977"/>
        <end position="2004"/>
    </location>
</feature>
<keyword evidence="4 10" id="KW-0812">Transmembrane</keyword>
<evidence type="ECO:0000256" key="9">
    <source>
        <dbReference type="SAM" id="MobiDB-lite"/>
    </source>
</evidence>
<feature type="region of interest" description="Disordered" evidence="9">
    <location>
        <begin position="1606"/>
        <end position="1636"/>
    </location>
</feature>
<feature type="compositionally biased region" description="Basic and acidic residues" evidence="9">
    <location>
        <begin position="1681"/>
        <end position="1690"/>
    </location>
</feature>
<keyword evidence="5 10" id="KW-1133">Transmembrane helix</keyword>
<feature type="compositionally biased region" description="Low complexity" evidence="9">
    <location>
        <begin position="1669"/>
        <end position="1680"/>
    </location>
</feature>
<feature type="transmembrane region" description="Helical" evidence="10">
    <location>
        <begin position="2252"/>
        <end position="2273"/>
    </location>
</feature>
<evidence type="ECO:0000313" key="14">
    <source>
        <dbReference type="Proteomes" id="UP001230188"/>
    </source>
</evidence>
<proteinExistence type="inferred from homology"/>
<comment type="caution">
    <text evidence="13">The sequence shown here is derived from an EMBL/GenBank/DDBJ whole genome shotgun (WGS) entry which is preliminary data.</text>
</comment>
<dbReference type="Pfam" id="PF13202">
    <property type="entry name" value="EF-hand_5"/>
    <property type="match status" value="2"/>
</dbReference>
<dbReference type="Proteomes" id="UP001230188">
    <property type="component" value="Unassembled WGS sequence"/>
</dbReference>
<dbReference type="PROSITE" id="PS50222">
    <property type="entry name" value="EF_HAND_2"/>
    <property type="match status" value="2"/>
</dbReference>
<evidence type="ECO:0000259" key="12">
    <source>
        <dbReference type="PROSITE" id="PS50222"/>
    </source>
</evidence>
<feature type="domain" description="EF-hand" evidence="12">
    <location>
        <begin position="1889"/>
        <end position="1924"/>
    </location>
</feature>
<dbReference type="PROSITE" id="PS50042">
    <property type="entry name" value="CNMP_BINDING_3"/>
    <property type="match status" value="2"/>
</dbReference>
<feature type="compositionally biased region" description="Gly residues" evidence="9">
    <location>
        <begin position="3044"/>
        <end position="3053"/>
    </location>
</feature>
<feature type="compositionally biased region" description="Basic and acidic residues" evidence="9">
    <location>
        <begin position="73"/>
        <end position="83"/>
    </location>
</feature>
<dbReference type="PROSITE" id="PS50297">
    <property type="entry name" value="ANK_REP_REGION"/>
    <property type="match status" value="6"/>
</dbReference>
<dbReference type="Gene3D" id="2.60.120.10">
    <property type="entry name" value="Jelly Rolls"/>
    <property type="match status" value="2"/>
</dbReference>
<feature type="region of interest" description="Disordered" evidence="9">
    <location>
        <begin position="45"/>
        <end position="107"/>
    </location>
</feature>
<evidence type="ECO:0000259" key="11">
    <source>
        <dbReference type="PROSITE" id="PS50042"/>
    </source>
</evidence>
<dbReference type="SUPFAM" id="SSF47473">
    <property type="entry name" value="EF-hand"/>
    <property type="match status" value="1"/>
</dbReference>
<dbReference type="PANTHER" id="PTHR45743:SF2">
    <property type="entry name" value="POTASSIUM CHANNEL AKT1"/>
    <property type="match status" value="1"/>
</dbReference>
<dbReference type="SUPFAM" id="SSF48097">
    <property type="entry name" value="Regulator of G-protein signaling, RGS"/>
    <property type="match status" value="1"/>
</dbReference>
<name>A0AAD7UPY7_9STRA</name>
<dbReference type="SUPFAM" id="SSF81324">
    <property type="entry name" value="Voltage-gated potassium channels"/>
    <property type="match status" value="2"/>
</dbReference>
<dbReference type="Gene3D" id="1.25.40.20">
    <property type="entry name" value="Ankyrin repeat-containing domain"/>
    <property type="match status" value="5"/>
</dbReference>
<dbReference type="InterPro" id="IPR002110">
    <property type="entry name" value="Ankyrin_rpt"/>
</dbReference>
<feature type="compositionally biased region" description="Low complexity" evidence="9">
    <location>
        <begin position="2717"/>
        <end position="2732"/>
    </location>
</feature>
<evidence type="ECO:0000256" key="8">
    <source>
        <dbReference type="PROSITE-ProRule" id="PRU00023"/>
    </source>
</evidence>
<keyword evidence="3" id="KW-0813">Transport</keyword>
<dbReference type="Gene3D" id="1.10.167.10">
    <property type="entry name" value="Regulator of G-protein Signalling 4, domain 2"/>
    <property type="match status" value="1"/>
</dbReference>
<dbReference type="InterPro" id="IPR036770">
    <property type="entry name" value="Ankyrin_rpt-contain_sf"/>
</dbReference>
<feature type="repeat" description="ANK" evidence="8">
    <location>
        <begin position="2868"/>
        <end position="2900"/>
    </location>
</feature>
<feature type="domain" description="EF-hand" evidence="12">
    <location>
        <begin position="2125"/>
        <end position="2160"/>
    </location>
</feature>
<keyword evidence="8" id="KW-0040">ANK repeat</keyword>
<dbReference type="GO" id="GO:0016020">
    <property type="term" value="C:membrane"/>
    <property type="evidence" value="ECO:0007669"/>
    <property type="project" value="UniProtKB-SubCell"/>
</dbReference>
<dbReference type="InterPro" id="IPR014710">
    <property type="entry name" value="RmlC-like_jellyroll"/>
</dbReference>
<dbReference type="Pfam" id="PF00027">
    <property type="entry name" value="cNMP_binding"/>
    <property type="match status" value="1"/>
</dbReference>
<feature type="region of interest" description="Disordered" evidence="9">
    <location>
        <begin position="2706"/>
        <end position="2780"/>
    </location>
</feature>
<dbReference type="Pfam" id="PF13637">
    <property type="entry name" value="Ank_4"/>
    <property type="match status" value="1"/>
</dbReference>
<dbReference type="Gene3D" id="1.10.287.630">
    <property type="entry name" value="Helix hairpin bin"/>
    <property type="match status" value="1"/>
</dbReference>
<dbReference type="InterPro" id="IPR045319">
    <property type="entry name" value="KAT/AKT"/>
</dbReference>
<dbReference type="Pfam" id="PF12796">
    <property type="entry name" value="Ank_2"/>
    <property type="match status" value="5"/>
</dbReference>
<feature type="repeat" description="ANK" evidence="8">
    <location>
        <begin position="1235"/>
        <end position="1267"/>
    </location>
</feature>
<feature type="region of interest" description="Disordered" evidence="9">
    <location>
        <begin position="3391"/>
        <end position="3415"/>
    </location>
</feature>
<feature type="compositionally biased region" description="Basic and acidic residues" evidence="9">
    <location>
        <begin position="3398"/>
        <end position="3415"/>
    </location>
</feature>
<dbReference type="SUPFAM" id="SSF48403">
    <property type="entry name" value="Ankyrin repeat"/>
    <property type="match status" value="3"/>
</dbReference>
<feature type="repeat" description="ANK" evidence="8">
    <location>
        <begin position="3574"/>
        <end position="3606"/>
    </location>
</feature>
<evidence type="ECO:0000256" key="6">
    <source>
        <dbReference type="ARBA" id="ARBA00023065"/>
    </source>
</evidence>
<dbReference type="SMART" id="SM00054">
    <property type="entry name" value="EFh"/>
    <property type="match status" value="2"/>
</dbReference>
<evidence type="ECO:0000256" key="10">
    <source>
        <dbReference type="SAM" id="Phobius"/>
    </source>
</evidence>
<reference evidence="13" key="1">
    <citation type="submission" date="2023-01" db="EMBL/GenBank/DDBJ databases">
        <title>Metagenome sequencing of chrysophaentin producing Chrysophaeum taylorii.</title>
        <authorList>
            <person name="Davison J."/>
            <person name="Bewley C."/>
        </authorList>
    </citation>
    <scope>NUCLEOTIDE SEQUENCE</scope>
    <source>
        <strain evidence="13">NIES-1699</strain>
    </source>
</reference>
<dbReference type="InterPro" id="IPR011992">
    <property type="entry name" value="EF-hand-dom_pair"/>
</dbReference>
<evidence type="ECO:0000256" key="7">
    <source>
        <dbReference type="ARBA" id="ARBA00023136"/>
    </source>
</evidence>
<dbReference type="Pfam" id="PF00520">
    <property type="entry name" value="Ion_trans"/>
    <property type="match status" value="2"/>
</dbReference>
<keyword evidence="7 10" id="KW-0472">Membrane</keyword>
<feature type="region of interest" description="Disordered" evidence="9">
    <location>
        <begin position="727"/>
        <end position="754"/>
    </location>
</feature>
<dbReference type="Gene3D" id="1.10.287.70">
    <property type="match status" value="2"/>
</dbReference>
<accession>A0AAD7UPY7</accession>
<dbReference type="InterPro" id="IPR018490">
    <property type="entry name" value="cNMP-bd_dom_sf"/>
</dbReference>